<protein>
    <recommendedName>
        <fullName evidence="6">Squalene monooxygenase</fullName>
        <ecNumber evidence="6">1.14.14.17</ecNumber>
    </recommendedName>
</protein>
<feature type="domain" description="Squalene epoxidase" evidence="7">
    <location>
        <begin position="17"/>
        <end position="226"/>
    </location>
</feature>
<dbReference type="AlphaFoldDB" id="A0A6A3CD89"/>
<evidence type="ECO:0000313" key="8">
    <source>
        <dbReference type="EMBL" id="KAE8727153.1"/>
    </source>
</evidence>
<sequence length="279" mass="30497">MLLSPSSVTAVSRIWDALSAIPKIDVPSYSVCLVVTNCKLPCENYGVFVIATPSPFVFYPISCTEIRCLVDVPSRNLPSVSDGEMADYLKTQVAPKVPPQLYTGFISAIEKKGNIRIMPNKIMADAPYSTPGAILIGDAFNMRHALTGGGVTVALSDVVFTKGSSKTSGRPIPSIHHLQISRVLLYSEEGTPMSSTINALANLLHKVLSASSDPAMEDIQQACFDYETWRRIRLRTIGSALRFTPSSIKLGIPFLGHCNLYCWPNVTFISFSQTFVEWS</sequence>
<evidence type="ECO:0000256" key="5">
    <source>
        <dbReference type="ARBA" id="ARBA00023136"/>
    </source>
</evidence>
<evidence type="ECO:0000259" key="7">
    <source>
        <dbReference type="Pfam" id="PF08491"/>
    </source>
</evidence>
<gene>
    <name evidence="8" type="ORF">F3Y22_tig00005924pilonHSYRG00007</name>
</gene>
<dbReference type="Proteomes" id="UP000436088">
    <property type="component" value="Unassembled WGS sequence"/>
</dbReference>
<dbReference type="EMBL" id="VEPZ02000319">
    <property type="protein sequence ID" value="KAE8727153.1"/>
    <property type="molecule type" value="Genomic_DNA"/>
</dbReference>
<keyword evidence="4 6" id="KW-0560">Oxidoreductase</keyword>
<organism evidence="8 9">
    <name type="scientific">Hibiscus syriacus</name>
    <name type="common">Rose of Sharon</name>
    <dbReference type="NCBI Taxonomy" id="106335"/>
    <lineage>
        <taxon>Eukaryota</taxon>
        <taxon>Viridiplantae</taxon>
        <taxon>Streptophyta</taxon>
        <taxon>Embryophyta</taxon>
        <taxon>Tracheophyta</taxon>
        <taxon>Spermatophyta</taxon>
        <taxon>Magnoliopsida</taxon>
        <taxon>eudicotyledons</taxon>
        <taxon>Gunneridae</taxon>
        <taxon>Pentapetalae</taxon>
        <taxon>rosids</taxon>
        <taxon>malvids</taxon>
        <taxon>Malvales</taxon>
        <taxon>Malvaceae</taxon>
        <taxon>Malvoideae</taxon>
        <taxon>Hibiscus</taxon>
    </lineage>
</organism>
<dbReference type="GO" id="GO:0016020">
    <property type="term" value="C:membrane"/>
    <property type="evidence" value="ECO:0007669"/>
    <property type="project" value="UniProtKB-SubCell"/>
</dbReference>
<evidence type="ECO:0000256" key="1">
    <source>
        <dbReference type="ARBA" id="ARBA00001974"/>
    </source>
</evidence>
<comment type="function">
    <text evidence="6">Catalyzes the stereospecific oxidation of squalene to (S)-2,3-epoxysqualene, and is considered to be a rate-limiting enzyme in steroid biosynthesis.</text>
</comment>
<proteinExistence type="inferred from homology"/>
<dbReference type="GO" id="GO:0005783">
    <property type="term" value="C:endoplasmic reticulum"/>
    <property type="evidence" value="ECO:0007669"/>
    <property type="project" value="TreeGrafter"/>
</dbReference>
<keyword evidence="2 6" id="KW-0285">Flavoprotein</keyword>
<dbReference type="PANTHER" id="PTHR10835">
    <property type="entry name" value="SQUALENE MONOOXYGENASE"/>
    <property type="match status" value="1"/>
</dbReference>
<comment type="catalytic activity">
    <reaction evidence="6">
        <text>squalene + reduced [NADPH--hemoprotein reductase] + O2 = (S)-2,3-epoxysqualene + oxidized [NADPH--hemoprotein reductase] + H2O + H(+)</text>
        <dbReference type="Rhea" id="RHEA:25282"/>
        <dbReference type="Rhea" id="RHEA-COMP:11964"/>
        <dbReference type="Rhea" id="RHEA-COMP:11965"/>
        <dbReference type="ChEBI" id="CHEBI:15377"/>
        <dbReference type="ChEBI" id="CHEBI:15378"/>
        <dbReference type="ChEBI" id="CHEBI:15379"/>
        <dbReference type="ChEBI" id="CHEBI:15440"/>
        <dbReference type="ChEBI" id="CHEBI:15441"/>
        <dbReference type="ChEBI" id="CHEBI:57618"/>
        <dbReference type="ChEBI" id="CHEBI:58210"/>
        <dbReference type="EC" id="1.14.14.17"/>
    </reaction>
</comment>
<keyword evidence="5" id="KW-0472">Membrane</keyword>
<keyword evidence="3 6" id="KW-0274">FAD</keyword>
<name>A0A6A3CD89_HIBSY</name>
<comment type="subcellular location">
    <subcellularLocation>
        <location evidence="6">Membrane</location>
        <topology evidence="6">Multi-pass membrane protein</topology>
    </subcellularLocation>
</comment>
<dbReference type="PANTHER" id="PTHR10835:SF8">
    <property type="entry name" value="SQUALENE MONOOXYGENASE"/>
    <property type="match status" value="1"/>
</dbReference>
<dbReference type="Pfam" id="PF08491">
    <property type="entry name" value="SE"/>
    <property type="match status" value="1"/>
</dbReference>
<accession>A0A6A3CD89</accession>
<evidence type="ECO:0000256" key="6">
    <source>
        <dbReference type="RuleBase" id="RU367121"/>
    </source>
</evidence>
<comment type="cofactor">
    <cofactor evidence="1 6">
        <name>FAD</name>
        <dbReference type="ChEBI" id="CHEBI:57692"/>
    </cofactor>
</comment>
<evidence type="ECO:0000313" key="9">
    <source>
        <dbReference type="Proteomes" id="UP000436088"/>
    </source>
</evidence>
<dbReference type="GO" id="GO:0004506">
    <property type="term" value="F:squalene monooxygenase activity"/>
    <property type="evidence" value="ECO:0007669"/>
    <property type="project" value="UniProtKB-UniRule"/>
</dbReference>
<comment type="caution">
    <text evidence="8">The sequence shown here is derived from an EMBL/GenBank/DDBJ whole genome shotgun (WGS) entry which is preliminary data.</text>
</comment>
<dbReference type="InterPro" id="IPR040125">
    <property type="entry name" value="Squalene_monox"/>
</dbReference>
<dbReference type="EC" id="1.14.14.17" evidence="6"/>
<keyword evidence="9" id="KW-1185">Reference proteome</keyword>
<reference evidence="8" key="1">
    <citation type="submission" date="2019-09" db="EMBL/GenBank/DDBJ databases">
        <title>Draft genome information of white flower Hibiscus syriacus.</title>
        <authorList>
            <person name="Kim Y.-M."/>
        </authorList>
    </citation>
    <scope>NUCLEOTIDE SEQUENCE [LARGE SCALE GENOMIC DNA]</scope>
    <source>
        <strain evidence="8">YM2019G1</strain>
    </source>
</reference>
<dbReference type="GO" id="GO:0016126">
    <property type="term" value="P:sterol biosynthetic process"/>
    <property type="evidence" value="ECO:0007669"/>
    <property type="project" value="UniProtKB-UniRule"/>
</dbReference>
<evidence type="ECO:0000256" key="4">
    <source>
        <dbReference type="ARBA" id="ARBA00023002"/>
    </source>
</evidence>
<dbReference type="InterPro" id="IPR013698">
    <property type="entry name" value="Squalene_epoxidase"/>
</dbReference>
<evidence type="ECO:0000256" key="3">
    <source>
        <dbReference type="ARBA" id="ARBA00022827"/>
    </source>
</evidence>
<evidence type="ECO:0000256" key="2">
    <source>
        <dbReference type="ARBA" id="ARBA00022630"/>
    </source>
</evidence>
<comment type="similarity">
    <text evidence="6">Belongs to the squalene monooxygenase family.</text>
</comment>
<dbReference type="GO" id="GO:0050660">
    <property type="term" value="F:flavin adenine dinucleotide binding"/>
    <property type="evidence" value="ECO:0007669"/>
    <property type="project" value="UniProtKB-UniRule"/>
</dbReference>
<dbReference type="UniPathway" id="UPA00767">
    <property type="reaction ID" value="UER00752"/>
</dbReference>